<dbReference type="GO" id="GO:0030170">
    <property type="term" value="F:pyridoxal phosphate binding"/>
    <property type="evidence" value="ECO:0007669"/>
    <property type="project" value="InterPro"/>
</dbReference>
<dbReference type="Proteomes" id="UP000076976">
    <property type="component" value="Unassembled WGS sequence"/>
</dbReference>
<proteinExistence type="inferred from homology"/>
<comment type="similarity">
    <text evidence="5">Belongs to the class-II pyridoxal-phosphate-dependent aminotransferase family. MalY/PatB cystathionine beta-lyase subfamily.</text>
</comment>
<sequence length="380" mass="39888">MARSVLDVPLRTLRARTSAKWRAYDPDVLPLWVAEMDVMPAPAVVRALARVAETGDHGYPWGPAYPEAVARWYDRSFGVAVDPGASQLVADVMTGVAHALRAVTAPGAAVVITTPVYPPFHSVVGDVGARRVEAPLDAHGRLDLETVRAALVEGGPGSSVLLSNPHNPTGVVHSPAELEALLALAAEHDGHVVSDEIHAPLVLPGAGFTSVLAVPGGSRALVVTSAAKGWNLAGYKAAVLVAGEDVRDVLRRLPASAGYQASHVAVLAHVAALDEGQDWLAALVADLGANRALLGDLLAQHLPQVTWRPMEATYLAWLDCSALGWPDPSRVFLEQGRVALNRGRDFGRGSADHVRLNLATSPEVLVEAVERMGRAAAPAG</sequence>
<evidence type="ECO:0000256" key="4">
    <source>
        <dbReference type="ARBA" id="ARBA00023239"/>
    </source>
</evidence>
<evidence type="ECO:0000313" key="7">
    <source>
        <dbReference type="EMBL" id="OAB87028.1"/>
    </source>
</evidence>
<feature type="domain" description="Aminotransferase class I/classII large" evidence="6">
    <location>
        <begin position="27"/>
        <end position="371"/>
    </location>
</feature>
<dbReference type="InterPro" id="IPR015421">
    <property type="entry name" value="PyrdxlP-dep_Trfase_major"/>
</dbReference>
<dbReference type="PANTHER" id="PTHR43525:SF2">
    <property type="entry name" value="CYSTATHIONINE BETA-LYASE-RELATED"/>
    <property type="match status" value="1"/>
</dbReference>
<evidence type="ECO:0000313" key="8">
    <source>
        <dbReference type="Proteomes" id="UP000076976"/>
    </source>
</evidence>
<dbReference type="PANTHER" id="PTHR43525">
    <property type="entry name" value="PROTEIN MALY"/>
    <property type="match status" value="1"/>
</dbReference>
<dbReference type="Gene3D" id="3.90.1150.10">
    <property type="entry name" value="Aspartate Aminotransferase, domain 1"/>
    <property type="match status" value="1"/>
</dbReference>
<evidence type="ECO:0000259" key="6">
    <source>
        <dbReference type="Pfam" id="PF00155"/>
    </source>
</evidence>
<accession>A0A176QBK3</accession>
<dbReference type="AlphaFoldDB" id="A0A176QBK3"/>
<comment type="caution">
    <text evidence="7">The sequence shown here is derived from an EMBL/GenBank/DDBJ whole genome shotgun (WGS) entry which is preliminary data.</text>
</comment>
<dbReference type="InterPro" id="IPR051798">
    <property type="entry name" value="Class-II_PLP-Dep_Aminotrans"/>
</dbReference>
<evidence type="ECO:0000256" key="5">
    <source>
        <dbReference type="ARBA" id="ARBA00037974"/>
    </source>
</evidence>
<dbReference type="Pfam" id="PF00155">
    <property type="entry name" value="Aminotran_1_2"/>
    <property type="match status" value="1"/>
</dbReference>
<dbReference type="RefSeq" id="WP_068275692.1">
    <property type="nucleotide sequence ID" value="NZ_LQZG01000003.1"/>
</dbReference>
<comment type="cofactor">
    <cofactor evidence="1">
        <name>pyridoxal 5'-phosphate</name>
        <dbReference type="ChEBI" id="CHEBI:597326"/>
    </cofactor>
</comment>
<name>A0A176QBK3_9MICO</name>
<dbReference type="EMBL" id="LQZG01000003">
    <property type="protein sequence ID" value="OAB87028.1"/>
    <property type="molecule type" value="Genomic_DNA"/>
</dbReference>
<dbReference type="InterPro" id="IPR015424">
    <property type="entry name" value="PyrdxlP-dep_Trfase"/>
</dbReference>
<dbReference type="SUPFAM" id="SSF53383">
    <property type="entry name" value="PLP-dependent transferases"/>
    <property type="match status" value="1"/>
</dbReference>
<protein>
    <recommendedName>
        <fullName evidence="2">cysteine-S-conjugate beta-lyase</fullName>
        <ecNumber evidence="2">4.4.1.13</ecNumber>
    </recommendedName>
</protein>
<organism evidence="7 8">
    <name type="scientific">Janibacter melonis</name>
    <dbReference type="NCBI Taxonomy" id="262209"/>
    <lineage>
        <taxon>Bacteria</taxon>
        <taxon>Bacillati</taxon>
        <taxon>Actinomycetota</taxon>
        <taxon>Actinomycetes</taxon>
        <taxon>Micrococcales</taxon>
        <taxon>Intrasporangiaceae</taxon>
        <taxon>Janibacter</taxon>
    </lineage>
</organism>
<dbReference type="Gene3D" id="3.40.640.10">
    <property type="entry name" value="Type I PLP-dependent aspartate aminotransferase-like (Major domain)"/>
    <property type="match status" value="1"/>
</dbReference>
<dbReference type="InterPro" id="IPR004839">
    <property type="entry name" value="Aminotransferase_I/II_large"/>
</dbReference>
<dbReference type="GO" id="GO:0047804">
    <property type="term" value="F:cysteine-S-conjugate beta-lyase activity"/>
    <property type="evidence" value="ECO:0007669"/>
    <property type="project" value="UniProtKB-EC"/>
</dbReference>
<evidence type="ECO:0000256" key="3">
    <source>
        <dbReference type="ARBA" id="ARBA00022898"/>
    </source>
</evidence>
<dbReference type="InterPro" id="IPR015422">
    <property type="entry name" value="PyrdxlP-dep_Trfase_small"/>
</dbReference>
<keyword evidence="3" id="KW-0663">Pyridoxal phosphate</keyword>
<dbReference type="STRING" id="262209.AWH69_11635"/>
<keyword evidence="4" id="KW-0456">Lyase</keyword>
<gene>
    <name evidence="7" type="ORF">AWH69_11635</name>
</gene>
<dbReference type="EC" id="4.4.1.13" evidence="2"/>
<dbReference type="CDD" id="cd00609">
    <property type="entry name" value="AAT_like"/>
    <property type="match status" value="1"/>
</dbReference>
<evidence type="ECO:0000256" key="1">
    <source>
        <dbReference type="ARBA" id="ARBA00001933"/>
    </source>
</evidence>
<evidence type="ECO:0000256" key="2">
    <source>
        <dbReference type="ARBA" id="ARBA00012224"/>
    </source>
</evidence>
<reference evidence="7 8" key="1">
    <citation type="submission" date="2016-01" db="EMBL/GenBank/DDBJ databases">
        <title>Janibacter melonis strain CD11_4 genome sequencing and assembly.</title>
        <authorList>
            <person name="Nair G.R."/>
            <person name="Kaur G."/>
            <person name="Chander A.M."/>
            <person name="Mayilraj S."/>
        </authorList>
    </citation>
    <scope>NUCLEOTIDE SEQUENCE [LARGE SCALE GENOMIC DNA]</scope>
    <source>
        <strain evidence="7 8">CD11-4</strain>
    </source>
</reference>
<keyword evidence="8" id="KW-1185">Reference proteome</keyword>